<protein>
    <recommendedName>
        <fullName evidence="3">CoA transferase</fullName>
    </recommendedName>
</protein>
<proteinExistence type="predicted"/>
<dbReference type="GO" id="GO:0008410">
    <property type="term" value="F:CoA-transferase activity"/>
    <property type="evidence" value="ECO:0007669"/>
    <property type="project" value="TreeGrafter"/>
</dbReference>
<evidence type="ECO:0000313" key="2">
    <source>
        <dbReference type="EMBL" id="KKL50822.1"/>
    </source>
</evidence>
<gene>
    <name evidence="2" type="ORF">LCGC14_2301640</name>
</gene>
<dbReference type="Pfam" id="PF02515">
    <property type="entry name" value="CoA_transf_3"/>
    <property type="match status" value="1"/>
</dbReference>
<dbReference type="InterPro" id="IPR050483">
    <property type="entry name" value="CoA-transferase_III_domain"/>
</dbReference>
<organism evidence="2">
    <name type="scientific">marine sediment metagenome</name>
    <dbReference type="NCBI Taxonomy" id="412755"/>
    <lineage>
        <taxon>unclassified sequences</taxon>
        <taxon>metagenomes</taxon>
        <taxon>ecological metagenomes</taxon>
    </lineage>
</organism>
<dbReference type="Gene3D" id="3.40.50.10540">
    <property type="entry name" value="Crotonobetainyl-coa:carnitine coa-transferase, domain 1"/>
    <property type="match status" value="1"/>
</dbReference>
<dbReference type="SUPFAM" id="SSF89796">
    <property type="entry name" value="CoA-transferase family III (CaiB/BaiF)"/>
    <property type="match status" value="1"/>
</dbReference>
<dbReference type="InterPro" id="IPR023606">
    <property type="entry name" value="CoA-Trfase_III_dom_1_sf"/>
</dbReference>
<evidence type="ECO:0008006" key="3">
    <source>
        <dbReference type="Google" id="ProtNLM"/>
    </source>
</evidence>
<dbReference type="InterPro" id="IPR003673">
    <property type="entry name" value="CoA-Trfase_fam_III"/>
</dbReference>
<evidence type="ECO:0000256" key="1">
    <source>
        <dbReference type="ARBA" id="ARBA00022679"/>
    </source>
</evidence>
<dbReference type="PANTHER" id="PTHR48207">
    <property type="entry name" value="SUCCINATE--HYDROXYMETHYLGLUTARATE COA-TRANSFERASE"/>
    <property type="match status" value="1"/>
</dbReference>
<name>A0A0F9FIA5_9ZZZZ</name>
<dbReference type="PANTHER" id="PTHR48207:SF3">
    <property type="entry name" value="SUCCINATE--HYDROXYMETHYLGLUTARATE COA-TRANSFERASE"/>
    <property type="match status" value="1"/>
</dbReference>
<dbReference type="EMBL" id="LAZR01032459">
    <property type="protein sequence ID" value="KKL50822.1"/>
    <property type="molecule type" value="Genomic_DNA"/>
</dbReference>
<comment type="caution">
    <text evidence="2">The sequence shown here is derived from an EMBL/GenBank/DDBJ whole genome shotgun (WGS) entry which is preliminary data.</text>
</comment>
<reference evidence="2" key="1">
    <citation type="journal article" date="2015" name="Nature">
        <title>Complex archaea that bridge the gap between prokaryotes and eukaryotes.</title>
        <authorList>
            <person name="Spang A."/>
            <person name="Saw J.H."/>
            <person name="Jorgensen S.L."/>
            <person name="Zaremba-Niedzwiedzka K."/>
            <person name="Martijn J."/>
            <person name="Lind A.E."/>
            <person name="van Eijk R."/>
            <person name="Schleper C."/>
            <person name="Guy L."/>
            <person name="Ettema T.J."/>
        </authorList>
    </citation>
    <scope>NUCLEOTIDE SEQUENCE</scope>
</reference>
<dbReference type="AlphaFoldDB" id="A0A0F9FIA5"/>
<accession>A0A0F9FIA5</accession>
<feature type="non-terminal residue" evidence="2">
    <location>
        <position position="56"/>
    </location>
</feature>
<keyword evidence="1" id="KW-0808">Transferase</keyword>
<sequence length="56" mass="6047">MGGPLEGIRVLDFTIAQQGPYATLLMADMGAEVIKVEQPGRGEIGRVLGMDRKRGF</sequence>